<name>A0A2N5CZJ7_9CAUL</name>
<keyword evidence="5" id="KW-1185">Reference proteome</keyword>
<dbReference type="Proteomes" id="UP000234483">
    <property type="component" value="Unassembled WGS sequence"/>
</dbReference>
<dbReference type="OrthoDB" id="197187at2"/>
<accession>A0A2N5CZJ7</accession>
<dbReference type="CDD" id="cd14738">
    <property type="entry name" value="PAAR_2"/>
    <property type="match status" value="1"/>
</dbReference>
<dbReference type="InterPro" id="IPR028238">
    <property type="entry name" value="Ntox46"/>
</dbReference>
<dbReference type="EMBL" id="PJRQ01000008">
    <property type="protein sequence ID" value="PLR19186.1"/>
    <property type="molecule type" value="Genomic_DNA"/>
</dbReference>
<evidence type="ECO:0000313" key="5">
    <source>
        <dbReference type="Proteomes" id="UP000281192"/>
    </source>
</evidence>
<sequence>MPPAARITDLHTCPMVTGVVPHVGGPIALGSPNVFSGKLPQARVGDMAVCVGPPDVVAKGSAGVFVNKRPAARLGDNTAHGGIIVLGLPTVIIGETGSGSGGGAGFDGVSLAFAAAEAQIKVLISAASRGAPFCEVCFEQALTKAQTVAEETSRNKAQALQFYRGCGISEDELQSHIQGIDFSQPVEEVTLPPRTELVQHQKDGRPRGRYFAPPGTPAGQLGISDNRIAKPYETGASVTALKSTAAPFVDPDTGEVYDGGGVQYFIPDFR</sequence>
<feature type="domain" description="Bacterial toxin 46" evidence="1">
    <location>
        <begin position="154"/>
        <end position="250"/>
    </location>
</feature>
<organism evidence="3 4">
    <name type="scientific">Caulobacter flavus</name>
    <dbReference type="NCBI Taxonomy" id="1679497"/>
    <lineage>
        <taxon>Bacteria</taxon>
        <taxon>Pseudomonadati</taxon>
        <taxon>Pseudomonadota</taxon>
        <taxon>Alphaproteobacteria</taxon>
        <taxon>Caulobacterales</taxon>
        <taxon>Caulobacteraceae</taxon>
        <taxon>Caulobacter</taxon>
    </lineage>
</organism>
<evidence type="ECO:0000313" key="4">
    <source>
        <dbReference type="Proteomes" id="UP000234483"/>
    </source>
</evidence>
<dbReference type="Proteomes" id="UP000281192">
    <property type="component" value="Chromosome"/>
</dbReference>
<dbReference type="Pfam" id="PF05488">
    <property type="entry name" value="PAAR_motif"/>
    <property type="match status" value="1"/>
</dbReference>
<evidence type="ECO:0000313" key="2">
    <source>
        <dbReference type="EMBL" id="AYV45134.1"/>
    </source>
</evidence>
<proteinExistence type="predicted"/>
<evidence type="ECO:0000313" key="3">
    <source>
        <dbReference type="EMBL" id="PLR19186.1"/>
    </source>
</evidence>
<protein>
    <recommendedName>
        <fullName evidence="1">Bacterial toxin 46 domain-containing protein</fullName>
    </recommendedName>
</protein>
<dbReference type="AlphaFoldDB" id="A0A2N5CZJ7"/>
<evidence type="ECO:0000259" key="1">
    <source>
        <dbReference type="Pfam" id="PF15538"/>
    </source>
</evidence>
<dbReference type="Pfam" id="PF15538">
    <property type="entry name" value="Ntox46"/>
    <property type="match status" value="1"/>
</dbReference>
<gene>
    <name evidence="2" type="ORF">C1707_02135</name>
    <name evidence="3" type="ORF">CFHF_04035</name>
</gene>
<dbReference type="RefSeq" id="WP_101711744.1">
    <property type="nucleotide sequence ID" value="NZ_CP026100.1"/>
</dbReference>
<dbReference type="Gene3D" id="2.60.200.60">
    <property type="match status" value="2"/>
</dbReference>
<dbReference type="EMBL" id="CP026100">
    <property type="protein sequence ID" value="AYV45134.1"/>
    <property type="molecule type" value="Genomic_DNA"/>
</dbReference>
<reference evidence="3 4" key="1">
    <citation type="submission" date="2017-12" db="EMBL/GenBank/DDBJ databases">
        <title>The genome sequence of Caulobacter flavus CGMCC1 15093.</title>
        <authorList>
            <person name="Gao J."/>
            <person name="Mao X."/>
            <person name="Sun J."/>
        </authorList>
    </citation>
    <scope>NUCLEOTIDE SEQUENCE [LARGE SCALE GENOMIC DNA]</scope>
    <source>
        <strain evidence="3 4">CGMCC1 15093</strain>
    </source>
</reference>
<dbReference type="KEGG" id="cfh:C1707_02135"/>
<dbReference type="InterPro" id="IPR008727">
    <property type="entry name" value="PAAR_motif"/>
</dbReference>
<reference evidence="2 5" key="2">
    <citation type="submission" date="2018-01" db="EMBL/GenBank/DDBJ databases">
        <title>Complete genome sequence of Caulobacter flavus RHGG3.</title>
        <authorList>
            <person name="Yang E."/>
        </authorList>
    </citation>
    <scope>NUCLEOTIDE SEQUENCE [LARGE SCALE GENOMIC DNA]</scope>
    <source>
        <strain evidence="2 5">RHGG3</strain>
    </source>
</reference>